<dbReference type="Proteomes" id="UP000235777">
    <property type="component" value="Unassembled WGS sequence"/>
</dbReference>
<reference evidence="3 4" key="1">
    <citation type="submission" date="2018-01" db="EMBL/GenBank/DDBJ databases">
        <title>Whole genome analyses suggest that Burkholderia sensu lato contains two further novel genera in the rhizoxinica-symbiotica group Mycetohabitans gen. nov., and Trinickia gen. nov.: implications for the evolution of diazotrophy and nodulation in the Burkholderiaceae.</title>
        <authorList>
            <person name="Estrada-de los Santos P."/>
            <person name="Palmer M."/>
            <person name="Chavez-Ramirez B."/>
            <person name="Beukes C."/>
            <person name="Steenkamp E.T."/>
            <person name="Hirsch A.M."/>
            <person name="Manyaka P."/>
            <person name="Maluk M."/>
            <person name="Lafos M."/>
            <person name="Crook M."/>
            <person name="Gross E."/>
            <person name="Simon M.F."/>
            <person name="Bueno dos Reis Junior F."/>
            <person name="Poole P.S."/>
            <person name="Venter S.N."/>
            <person name="James E.K."/>
        </authorList>
    </citation>
    <scope>NUCLEOTIDE SEQUENCE [LARGE SCALE GENOMIC DNA]</scope>
    <source>
        <strain evidence="3 4">JPY 581</strain>
    </source>
</reference>
<feature type="signal peptide" evidence="2">
    <location>
        <begin position="1"/>
        <end position="18"/>
    </location>
</feature>
<feature type="region of interest" description="Disordered" evidence="1">
    <location>
        <begin position="58"/>
        <end position="100"/>
    </location>
</feature>
<proteinExistence type="predicted"/>
<comment type="caution">
    <text evidence="3">The sequence shown here is derived from an EMBL/GenBank/DDBJ whole genome shotgun (WGS) entry which is preliminary data.</text>
</comment>
<gene>
    <name evidence="3" type="ORF">C0Z20_05040</name>
</gene>
<accession>A0A2N7X9C4</accession>
<evidence type="ECO:0000313" key="4">
    <source>
        <dbReference type="Proteomes" id="UP000235777"/>
    </source>
</evidence>
<feature type="compositionally biased region" description="Basic and acidic residues" evidence="1">
    <location>
        <begin position="81"/>
        <end position="91"/>
    </location>
</feature>
<sequence length="129" mass="13662">MTALIAALVTVTFQAAEAADVERHDPAPTTVARHASANSPIRLRVEAPTGRIEQLAYRPGRGWSSSAPAGSDAGAAATRAVHADAEGRDRNAGGSQPMSVFIDGPTGYTYVWNRDKGWTFVGRISNRVE</sequence>
<feature type="compositionally biased region" description="Low complexity" evidence="1">
    <location>
        <begin position="62"/>
        <end position="80"/>
    </location>
</feature>
<keyword evidence="2" id="KW-0732">Signal</keyword>
<name>A0A2N7X9C4_9BURK</name>
<evidence type="ECO:0000313" key="3">
    <source>
        <dbReference type="EMBL" id="PMS38152.1"/>
    </source>
</evidence>
<dbReference type="AlphaFoldDB" id="A0A2N7X9C4"/>
<organism evidence="3 4">
    <name type="scientific">Trinickia symbiotica</name>
    <dbReference type="NCBI Taxonomy" id="863227"/>
    <lineage>
        <taxon>Bacteria</taxon>
        <taxon>Pseudomonadati</taxon>
        <taxon>Pseudomonadota</taxon>
        <taxon>Betaproteobacteria</taxon>
        <taxon>Burkholderiales</taxon>
        <taxon>Burkholderiaceae</taxon>
        <taxon>Trinickia</taxon>
    </lineage>
</organism>
<dbReference type="STRING" id="863227.GCA_000373005_00129"/>
<feature type="chain" id="PRO_5014938124" evidence="2">
    <location>
        <begin position="19"/>
        <end position="129"/>
    </location>
</feature>
<protein>
    <submittedName>
        <fullName evidence="3">Uncharacterized protein</fullName>
    </submittedName>
</protein>
<evidence type="ECO:0000256" key="1">
    <source>
        <dbReference type="SAM" id="MobiDB-lite"/>
    </source>
</evidence>
<evidence type="ECO:0000256" key="2">
    <source>
        <dbReference type="SAM" id="SignalP"/>
    </source>
</evidence>
<dbReference type="EMBL" id="PNYC01000002">
    <property type="protein sequence ID" value="PMS38152.1"/>
    <property type="molecule type" value="Genomic_DNA"/>
</dbReference>
<keyword evidence="4" id="KW-1185">Reference proteome</keyword>